<dbReference type="PANTHER" id="PTHR38681:SF1">
    <property type="entry name" value="RETROVIRUS-RELATED POL POLYPROTEIN FROM TRANSPOSON 412-LIKE PROTEIN"/>
    <property type="match status" value="1"/>
</dbReference>
<dbReference type="EMBL" id="BMAO01006650">
    <property type="protein sequence ID" value="GFR10211.1"/>
    <property type="molecule type" value="Genomic_DNA"/>
</dbReference>
<comment type="caution">
    <text evidence="2">The sequence shown here is derived from an EMBL/GenBank/DDBJ whole genome shotgun (WGS) entry which is preliminary data.</text>
</comment>
<organism evidence="2 3">
    <name type="scientific">Trichonephila clavata</name>
    <name type="common">Joro spider</name>
    <name type="synonym">Nephila clavata</name>
    <dbReference type="NCBI Taxonomy" id="2740835"/>
    <lineage>
        <taxon>Eukaryota</taxon>
        <taxon>Metazoa</taxon>
        <taxon>Ecdysozoa</taxon>
        <taxon>Arthropoda</taxon>
        <taxon>Chelicerata</taxon>
        <taxon>Arachnida</taxon>
        <taxon>Araneae</taxon>
        <taxon>Araneomorphae</taxon>
        <taxon>Entelegynae</taxon>
        <taxon>Araneoidea</taxon>
        <taxon>Nephilidae</taxon>
        <taxon>Trichonephila</taxon>
    </lineage>
</organism>
<dbReference type="PANTHER" id="PTHR38681">
    <property type="entry name" value="RETROVIRUS-RELATED POL POLYPROTEIN FROM TRANSPOSON 412-LIKE PROTEIN-RELATED"/>
    <property type="match status" value="1"/>
</dbReference>
<sequence length="196" mass="21822">MQRLSPLTTRHHGKHTIFVSKDLATCSHVFLRTDSLKKGVQPLYEGPYKVVDRTEKVFRILRPAKEVSVSIDGLKPAYFLKELEDILVEVNVKKCPFNQSKFQTRDRISREKALAGKKPQAVPAAEYVSTPQVQLKISLSLVGEGDICGGCGVLPSRSRGNKPTEPRTKKRRETEETRSEVGRGIAIHSSPSSVLT</sequence>
<feature type="compositionally biased region" description="Basic and acidic residues" evidence="1">
    <location>
        <begin position="162"/>
        <end position="181"/>
    </location>
</feature>
<reference evidence="2" key="1">
    <citation type="submission" date="2020-07" db="EMBL/GenBank/DDBJ databases">
        <title>Multicomponent nature underlies the extraordinary mechanical properties of spider dragline silk.</title>
        <authorList>
            <person name="Kono N."/>
            <person name="Nakamura H."/>
            <person name="Mori M."/>
            <person name="Yoshida Y."/>
            <person name="Ohtoshi R."/>
            <person name="Malay A.D."/>
            <person name="Moran D.A.P."/>
            <person name="Tomita M."/>
            <person name="Numata K."/>
            <person name="Arakawa K."/>
        </authorList>
    </citation>
    <scope>NUCLEOTIDE SEQUENCE</scope>
</reference>
<dbReference type="AlphaFoldDB" id="A0A8X6LGQ7"/>
<keyword evidence="3" id="KW-1185">Reference proteome</keyword>
<protein>
    <submittedName>
        <fullName evidence="2">Retrovirus-related Pol polyprotein from transposon 412</fullName>
    </submittedName>
</protein>
<evidence type="ECO:0000256" key="1">
    <source>
        <dbReference type="SAM" id="MobiDB-lite"/>
    </source>
</evidence>
<gene>
    <name evidence="2" type="primary">POL_683</name>
    <name evidence="2" type="ORF">TNCT_305811</name>
</gene>
<dbReference type="Proteomes" id="UP000887116">
    <property type="component" value="Unassembled WGS sequence"/>
</dbReference>
<accession>A0A8X6LGQ7</accession>
<evidence type="ECO:0000313" key="2">
    <source>
        <dbReference type="EMBL" id="GFR10211.1"/>
    </source>
</evidence>
<feature type="region of interest" description="Disordered" evidence="1">
    <location>
        <begin position="153"/>
        <end position="196"/>
    </location>
</feature>
<dbReference type="OrthoDB" id="6425810at2759"/>
<evidence type="ECO:0000313" key="3">
    <source>
        <dbReference type="Proteomes" id="UP000887116"/>
    </source>
</evidence>
<name>A0A8X6LGQ7_TRICU</name>
<proteinExistence type="predicted"/>